<dbReference type="CDD" id="cd00371">
    <property type="entry name" value="HMA"/>
    <property type="match status" value="1"/>
</dbReference>
<accession>A0A7U9DQ90</accession>
<organism evidence="3 4">
    <name type="scientific">Streptomyces lividans 1326</name>
    <dbReference type="NCBI Taxonomy" id="1200984"/>
    <lineage>
        <taxon>Bacteria</taxon>
        <taxon>Bacillati</taxon>
        <taxon>Actinomycetota</taxon>
        <taxon>Actinomycetes</taxon>
        <taxon>Kitasatosporales</taxon>
        <taxon>Streptomycetaceae</taxon>
        <taxon>Streptomyces</taxon>
    </lineage>
</organism>
<dbReference type="GO" id="GO:0046872">
    <property type="term" value="F:metal ion binding"/>
    <property type="evidence" value="ECO:0007669"/>
    <property type="project" value="UniProtKB-KW"/>
</dbReference>
<dbReference type="PROSITE" id="PS50846">
    <property type="entry name" value="HMA_2"/>
    <property type="match status" value="1"/>
</dbReference>
<gene>
    <name evidence="3" type="ORF">SLI_0994</name>
</gene>
<proteinExistence type="predicted"/>
<dbReference type="Pfam" id="PF00403">
    <property type="entry name" value="HMA"/>
    <property type="match status" value="1"/>
</dbReference>
<dbReference type="AlphaFoldDB" id="A0A7U9DQ90"/>
<name>A0A7U9DQ90_STRLI</name>
<dbReference type="RefSeq" id="WP_016325408.1">
    <property type="nucleotide sequence ID" value="NZ_CM001889.1"/>
</dbReference>
<dbReference type="SUPFAM" id="SSF55008">
    <property type="entry name" value="HMA, heavy metal-associated domain"/>
    <property type="match status" value="1"/>
</dbReference>
<evidence type="ECO:0000259" key="2">
    <source>
        <dbReference type="PROSITE" id="PS50846"/>
    </source>
</evidence>
<dbReference type="InterPro" id="IPR036163">
    <property type="entry name" value="HMA_dom_sf"/>
</dbReference>
<dbReference type="InterPro" id="IPR017969">
    <property type="entry name" value="Heavy-metal-associated_CS"/>
</dbReference>
<feature type="domain" description="HMA" evidence="2">
    <location>
        <begin position="2"/>
        <end position="67"/>
    </location>
</feature>
<dbReference type="Gene3D" id="3.30.70.100">
    <property type="match status" value="1"/>
</dbReference>
<evidence type="ECO:0000256" key="1">
    <source>
        <dbReference type="ARBA" id="ARBA00022723"/>
    </source>
</evidence>
<keyword evidence="1" id="KW-0479">Metal-binding</keyword>
<dbReference type="EMBL" id="CM001889">
    <property type="protein sequence ID" value="EOY45711.1"/>
    <property type="molecule type" value="Genomic_DNA"/>
</dbReference>
<dbReference type="Proteomes" id="UP000014062">
    <property type="component" value="Chromosome"/>
</dbReference>
<protein>
    <submittedName>
        <fullName evidence="3">Copper chaperone</fullName>
    </submittedName>
</protein>
<reference evidence="4" key="1">
    <citation type="journal article" date="2013" name="Genome Biol. Evol.">
        <title>The genome sequence of Streptomyces lividans 66 reveals a novel tRNA-dependent peptide biosynthetic system within a metal-related genomic island.</title>
        <authorList>
            <person name="Cruz-Morales P."/>
            <person name="Vijgenboom E."/>
            <person name="Iruegas-Bocardo F."/>
            <person name="Girard G."/>
            <person name="Yanez-Guerra L.A."/>
            <person name="Ramos-Aboites H.E."/>
            <person name="Pernodet J.L."/>
            <person name="Anne J."/>
            <person name="van Wezel G.P."/>
            <person name="Barona-Gomez F."/>
        </authorList>
    </citation>
    <scope>NUCLEOTIDE SEQUENCE [LARGE SCALE GENOMIC DNA]</scope>
    <source>
        <strain evidence="4">1326</strain>
    </source>
</reference>
<dbReference type="PROSITE" id="PS01047">
    <property type="entry name" value="HMA_1"/>
    <property type="match status" value="1"/>
</dbReference>
<evidence type="ECO:0000313" key="4">
    <source>
        <dbReference type="Proteomes" id="UP000014062"/>
    </source>
</evidence>
<dbReference type="InterPro" id="IPR006121">
    <property type="entry name" value="HMA_dom"/>
</dbReference>
<sequence>MTERVYTVRGMVCGHCAESVGEELEGIAGVTAVSVDVDSGTVAITSDEALDTADVRAAIEEAGYELSAEGA</sequence>
<evidence type="ECO:0000313" key="3">
    <source>
        <dbReference type="EMBL" id="EOY45711.1"/>
    </source>
</evidence>